<dbReference type="Proteomes" id="UP000006062">
    <property type="component" value="Chromosome"/>
</dbReference>
<dbReference type="EMBL" id="CP003154">
    <property type="protein sequence ID" value="AFL72844.1"/>
    <property type="molecule type" value="Genomic_DNA"/>
</dbReference>
<organism evidence="1 2">
    <name type="scientific">Thiocystis violascens (strain ATCC 17096 / DSM 198 / 6111)</name>
    <name type="common">Chromatium violascens</name>
    <dbReference type="NCBI Taxonomy" id="765911"/>
    <lineage>
        <taxon>Bacteria</taxon>
        <taxon>Pseudomonadati</taxon>
        <taxon>Pseudomonadota</taxon>
        <taxon>Gammaproteobacteria</taxon>
        <taxon>Chromatiales</taxon>
        <taxon>Chromatiaceae</taxon>
        <taxon>Thiocystis</taxon>
    </lineage>
</organism>
<dbReference type="HOGENOM" id="CLU_115370_0_0_6"/>
<dbReference type="OrthoDB" id="9792653at2"/>
<dbReference type="SMART" id="SM00671">
    <property type="entry name" value="SEL1"/>
    <property type="match status" value="2"/>
</dbReference>
<protein>
    <submittedName>
        <fullName evidence="1">Sel1 repeat protein</fullName>
    </submittedName>
</protein>
<dbReference type="Gene3D" id="1.25.40.10">
    <property type="entry name" value="Tetratricopeptide repeat domain"/>
    <property type="match status" value="1"/>
</dbReference>
<name>I3Y776_THIV6</name>
<dbReference type="AlphaFoldDB" id="I3Y776"/>
<dbReference type="KEGG" id="tvi:Thivi_0800"/>
<proteinExistence type="predicted"/>
<dbReference type="eggNOG" id="COG0790">
    <property type="taxonomic scope" value="Bacteria"/>
</dbReference>
<dbReference type="PANTHER" id="PTHR11102:SF160">
    <property type="entry name" value="ERAD-ASSOCIATED E3 UBIQUITIN-PROTEIN LIGASE COMPONENT HRD3"/>
    <property type="match status" value="1"/>
</dbReference>
<keyword evidence="2" id="KW-1185">Reference proteome</keyword>
<dbReference type="PANTHER" id="PTHR11102">
    <property type="entry name" value="SEL-1-LIKE PROTEIN"/>
    <property type="match status" value="1"/>
</dbReference>
<dbReference type="Pfam" id="PF08238">
    <property type="entry name" value="Sel1"/>
    <property type="match status" value="2"/>
</dbReference>
<reference evidence="1 2" key="1">
    <citation type="submission" date="2012-06" db="EMBL/GenBank/DDBJ databases">
        <title>Complete sequence of Thiocystis violascens DSM 198.</title>
        <authorList>
            <consortium name="US DOE Joint Genome Institute"/>
            <person name="Lucas S."/>
            <person name="Han J."/>
            <person name="Lapidus A."/>
            <person name="Cheng J.-F."/>
            <person name="Goodwin L."/>
            <person name="Pitluck S."/>
            <person name="Peters L."/>
            <person name="Ovchinnikova G."/>
            <person name="Teshima H."/>
            <person name="Detter J.C."/>
            <person name="Han C."/>
            <person name="Tapia R."/>
            <person name="Land M."/>
            <person name="Hauser L."/>
            <person name="Kyrpides N."/>
            <person name="Ivanova N."/>
            <person name="Pagani I."/>
            <person name="Vogl K."/>
            <person name="Liu Z."/>
            <person name="Frigaard N.-U."/>
            <person name="Bryant D."/>
            <person name="Woyke T."/>
        </authorList>
    </citation>
    <scope>NUCLEOTIDE SEQUENCE [LARGE SCALE GENOMIC DNA]</scope>
    <source>
        <strain evidence="2">ATCC 17096 / DSM 198 / 6111</strain>
    </source>
</reference>
<gene>
    <name evidence="1" type="ordered locus">Thivi_0800</name>
</gene>
<dbReference type="STRING" id="765911.Thivi_0800"/>
<evidence type="ECO:0000313" key="1">
    <source>
        <dbReference type="EMBL" id="AFL72844.1"/>
    </source>
</evidence>
<dbReference type="InterPro" id="IPR011990">
    <property type="entry name" value="TPR-like_helical_dom_sf"/>
</dbReference>
<dbReference type="InterPro" id="IPR050767">
    <property type="entry name" value="Sel1_AlgK"/>
</dbReference>
<dbReference type="SUPFAM" id="SSF81901">
    <property type="entry name" value="HCP-like"/>
    <property type="match status" value="1"/>
</dbReference>
<dbReference type="InterPro" id="IPR006597">
    <property type="entry name" value="Sel1-like"/>
</dbReference>
<dbReference type="RefSeq" id="WP_014777335.1">
    <property type="nucleotide sequence ID" value="NC_018012.1"/>
</dbReference>
<sequence length="158" mass="17009">MLISVTATAMLTGWSERTVWRRFSGHIVKSETSSGRSMVPLDLVQPHLCISLSPEDALVLAKADAGDADAQNEVALLFLTEGKPEWAIGWLELAAKHGHADAMNLLGTCYIEGNGVPKNDNLGIAYIAKAAANGHVISQRQMDFIRGRPETPKDPSST</sequence>
<evidence type="ECO:0000313" key="2">
    <source>
        <dbReference type="Proteomes" id="UP000006062"/>
    </source>
</evidence>
<accession>I3Y776</accession>